<dbReference type="SMART" id="SM00020">
    <property type="entry name" value="Tryp_SPc"/>
    <property type="match status" value="1"/>
</dbReference>
<evidence type="ECO:0000256" key="6">
    <source>
        <dbReference type="ARBA" id="ARBA00022801"/>
    </source>
</evidence>
<organism evidence="13">
    <name type="scientific">Hypoderma diana</name>
    <dbReference type="NCBI Taxonomy" id="170899"/>
    <lineage>
        <taxon>Eukaryota</taxon>
        <taxon>Metazoa</taxon>
        <taxon>Ecdysozoa</taxon>
        <taxon>Arthropoda</taxon>
        <taxon>Hexapoda</taxon>
        <taxon>Insecta</taxon>
        <taxon>Pterygota</taxon>
        <taxon>Neoptera</taxon>
        <taxon>Endopterygota</taxon>
        <taxon>Diptera</taxon>
        <taxon>Brachycera</taxon>
        <taxon>Muscomorpha</taxon>
        <taxon>Oestroidea</taxon>
        <taxon>Oestridae</taxon>
        <taxon>Hypodermatinae</taxon>
        <taxon>Hypoderma</taxon>
    </lineage>
</organism>
<keyword evidence="4 10" id="KW-0645">Protease</keyword>
<dbReference type="GO" id="GO:0004252">
    <property type="term" value="F:serine-type endopeptidase activity"/>
    <property type="evidence" value="ECO:0007669"/>
    <property type="project" value="InterPro"/>
</dbReference>
<comment type="similarity">
    <text evidence="2">Belongs to the peptidase S1 family.</text>
</comment>
<feature type="chain" id="PRO_5002828576" evidence="11">
    <location>
        <begin position="17"/>
        <end position="256"/>
    </location>
</feature>
<evidence type="ECO:0000256" key="3">
    <source>
        <dbReference type="ARBA" id="ARBA00022525"/>
    </source>
</evidence>
<evidence type="ECO:0000256" key="5">
    <source>
        <dbReference type="ARBA" id="ARBA00022729"/>
    </source>
</evidence>
<evidence type="ECO:0000259" key="12">
    <source>
        <dbReference type="PROSITE" id="PS50240"/>
    </source>
</evidence>
<feature type="domain" description="Peptidase S1" evidence="12">
    <location>
        <begin position="31"/>
        <end position="254"/>
    </location>
</feature>
<dbReference type="SUPFAM" id="SSF50494">
    <property type="entry name" value="Trypsin-like serine proteases"/>
    <property type="match status" value="1"/>
</dbReference>
<evidence type="ECO:0000256" key="7">
    <source>
        <dbReference type="ARBA" id="ARBA00022825"/>
    </source>
</evidence>
<dbReference type="PROSITE" id="PS00134">
    <property type="entry name" value="TRYPSIN_HIS"/>
    <property type="match status" value="1"/>
</dbReference>
<keyword evidence="8" id="KW-0865">Zymogen</keyword>
<name>B5AQM2_9MUSC</name>
<dbReference type="Gene3D" id="2.40.10.10">
    <property type="entry name" value="Trypsin-like serine proteases"/>
    <property type="match status" value="1"/>
</dbReference>
<evidence type="ECO:0000256" key="11">
    <source>
        <dbReference type="SAM" id="SignalP"/>
    </source>
</evidence>
<evidence type="ECO:0000313" key="13">
    <source>
        <dbReference type="EMBL" id="ACF98290.1"/>
    </source>
</evidence>
<dbReference type="EMBL" id="EU869872">
    <property type="protein sequence ID" value="ACF98290.1"/>
    <property type="molecule type" value="mRNA"/>
</dbReference>
<dbReference type="Pfam" id="PF00089">
    <property type="entry name" value="Trypsin"/>
    <property type="match status" value="1"/>
</dbReference>
<protein>
    <submittedName>
        <fullName evidence="13">Serine protease 2</fullName>
    </submittedName>
</protein>
<dbReference type="InterPro" id="IPR050430">
    <property type="entry name" value="Peptidase_S1"/>
</dbReference>
<dbReference type="PROSITE" id="PS50240">
    <property type="entry name" value="TRYPSIN_DOM"/>
    <property type="match status" value="1"/>
</dbReference>
<feature type="signal peptide" evidence="11">
    <location>
        <begin position="1"/>
        <end position="16"/>
    </location>
</feature>
<dbReference type="InterPro" id="IPR043504">
    <property type="entry name" value="Peptidase_S1_PA_chymotrypsin"/>
</dbReference>
<dbReference type="FunFam" id="2.40.10.10:FF:000077">
    <property type="entry name" value="Predicted protein"/>
    <property type="match status" value="1"/>
</dbReference>
<dbReference type="InterPro" id="IPR018114">
    <property type="entry name" value="TRYPSIN_HIS"/>
</dbReference>
<evidence type="ECO:0000256" key="4">
    <source>
        <dbReference type="ARBA" id="ARBA00022670"/>
    </source>
</evidence>
<dbReference type="PRINTS" id="PR00722">
    <property type="entry name" value="CHYMOTRYPSIN"/>
</dbReference>
<dbReference type="InterPro" id="IPR033116">
    <property type="entry name" value="TRYPSIN_SER"/>
</dbReference>
<dbReference type="GO" id="GO:0006508">
    <property type="term" value="P:proteolysis"/>
    <property type="evidence" value="ECO:0007669"/>
    <property type="project" value="UniProtKB-KW"/>
</dbReference>
<sequence length="256" mass="27731">MLKFVILLCTVAYVFSAVVPGGMLPQLDGRIVGGITSDIKNLPWQVSIQRWGNHFCGGSILNENIIVTAAHCLQGASAKDMKVRVGSSYWNSEGFLCDVVSFKIHEGYDQRSLENDVAIMKLATKLTFSSRIRNIPLANKQPGDNATAVVSGWGTTTSGSTFIPAQLRSVKVKIVNRESCESEYYRYGSSIKPSMICTYTLGKDACQGDSGGPLVSGNVLVGIVSWGMGCAYPQYPGVYADVAYLRYWITSAANDI</sequence>
<evidence type="ECO:0000256" key="9">
    <source>
        <dbReference type="ARBA" id="ARBA00023157"/>
    </source>
</evidence>
<comment type="subcellular location">
    <subcellularLocation>
        <location evidence="1">Secreted</location>
    </subcellularLocation>
</comment>
<proteinExistence type="evidence at transcript level"/>
<dbReference type="CDD" id="cd00190">
    <property type="entry name" value="Tryp_SPc"/>
    <property type="match status" value="1"/>
</dbReference>
<dbReference type="AlphaFoldDB" id="B5AQM2"/>
<reference evidence="13" key="1">
    <citation type="submission" date="2008-07" db="EMBL/GenBank/DDBJ databases">
        <title>Molecular cloning of cDNA encoding Hypoderma diana serine protease 2.</title>
        <authorList>
            <person name="Wisniewski M."/>
            <person name="Lukasik K."/>
            <person name="Siwinska A."/>
            <person name="Kazimierczak K."/>
        </authorList>
    </citation>
    <scope>NUCLEOTIDE SEQUENCE</scope>
</reference>
<keyword evidence="5 11" id="KW-0732">Signal</keyword>
<evidence type="ECO:0000256" key="1">
    <source>
        <dbReference type="ARBA" id="ARBA00004613"/>
    </source>
</evidence>
<dbReference type="MEROPS" id="S01.110"/>
<evidence type="ECO:0000256" key="2">
    <source>
        <dbReference type="ARBA" id="ARBA00007664"/>
    </source>
</evidence>
<dbReference type="PANTHER" id="PTHR24276">
    <property type="entry name" value="POLYSERASE-RELATED"/>
    <property type="match status" value="1"/>
</dbReference>
<dbReference type="GO" id="GO:0005576">
    <property type="term" value="C:extracellular region"/>
    <property type="evidence" value="ECO:0007669"/>
    <property type="project" value="UniProtKB-SubCell"/>
</dbReference>
<dbReference type="InterPro" id="IPR001254">
    <property type="entry name" value="Trypsin_dom"/>
</dbReference>
<keyword evidence="9" id="KW-1015">Disulfide bond</keyword>
<keyword evidence="3" id="KW-0964">Secreted</keyword>
<dbReference type="InterPro" id="IPR009003">
    <property type="entry name" value="Peptidase_S1_PA"/>
</dbReference>
<keyword evidence="7 10" id="KW-0720">Serine protease</keyword>
<dbReference type="InterPro" id="IPR001314">
    <property type="entry name" value="Peptidase_S1A"/>
</dbReference>
<keyword evidence="6 10" id="KW-0378">Hydrolase</keyword>
<dbReference type="PANTHER" id="PTHR24276:SF91">
    <property type="entry name" value="AT26814P-RELATED"/>
    <property type="match status" value="1"/>
</dbReference>
<dbReference type="PROSITE" id="PS00135">
    <property type="entry name" value="TRYPSIN_SER"/>
    <property type="match status" value="1"/>
</dbReference>
<evidence type="ECO:0000256" key="10">
    <source>
        <dbReference type="RuleBase" id="RU363034"/>
    </source>
</evidence>
<accession>B5AQM2</accession>
<evidence type="ECO:0000256" key="8">
    <source>
        <dbReference type="ARBA" id="ARBA00023145"/>
    </source>
</evidence>